<dbReference type="PANTHER" id="PTHR47504:SF5">
    <property type="entry name" value="RIGHT ORIGIN-BINDING PROTEIN"/>
    <property type="match status" value="1"/>
</dbReference>
<protein>
    <recommendedName>
        <fullName evidence="4">HTH araC/xylS-type domain-containing protein</fullName>
    </recommendedName>
</protein>
<dbReference type="PROSITE" id="PS00041">
    <property type="entry name" value="HTH_ARAC_FAMILY_1"/>
    <property type="match status" value="1"/>
</dbReference>
<keyword evidence="3" id="KW-0804">Transcription</keyword>
<name>A0ABQ6C0V8_9NEIS</name>
<keyword evidence="2" id="KW-0238">DNA-binding</keyword>
<dbReference type="Gene3D" id="3.20.80.10">
    <property type="entry name" value="Regulatory factor, effector binding domain"/>
    <property type="match status" value="1"/>
</dbReference>
<evidence type="ECO:0000313" key="5">
    <source>
        <dbReference type="EMBL" id="GLS05619.1"/>
    </source>
</evidence>
<dbReference type="InterPro" id="IPR011256">
    <property type="entry name" value="Reg_factor_effector_dom_sf"/>
</dbReference>
<keyword evidence="1" id="KW-0805">Transcription regulation</keyword>
<comment type="caution">
    <text evidence="5">The sequence shown here is derived from an EMBL/GenBank/DDBJ whole genome shotgun (WGS) entry which is preliminary data.</text>
</comment>
<dbReference type="InterPro" id="IPR050959">
    <property type="entry name" value="MarA-like"/>
</dbReference>
<keyword evidence="6" id="KW-1185">Reference proteome</keyword>
<organism evidence="5 6">
    <name type="scientific">Chitiniphilus shinanonensis</name>
    <dbReference type="NCBI Taxonomy" id="553088"/>
    <lineage>
        <taxon>Bacteria</taxon>
        <taxon>Pseudomonadati</taxon>
        <taxon>Pseudomonadota</taxon>
        <taxon>Betaproteobacteria</taxon>
        <taxon>Neisseriales</taxon>
        <taxon>Chitinibacteraceae</taxon>
        <taxon>Chitiniphilus</taxon>
    </lineage>
</organism>
<dbReference type="InterPro" id="IPR018060">
    <property type="entry name" value="HTH_AraC"/>
</dbReference>
<dbReference type="PRINTS" id="PR00032">
    <property type="entry name" value="HTHARAC"/>
</dbReference>
<reference evidence="6" key="1">
    <citation type="journal article" date="2019" name="Int. J. Syst. Evol. Microbiol.">
        <title>The Global Catalogue of Microorganisms (GCM) 10K type strain sequencing project: providing services to taxonomists for standard genome sequencing and annotation.</title>
        <authorList>
            <consortium name="The Broad Institute Genomics Platform"/>
            <consortium name="The Broad Institute Genome Sequencing Center for Infectious Disease"/>
            <person name="Wu L."/>
            <person name="Ma J."/>
        </authorList>
    </citation>
    <scope>NUCLEOTIDE SEQUENCE [LARGE SCALE GENOMIC DNA]</scope>
    <source>
        <strain evidence="6">NBRC 104970</strain>
    </source>
</reference>
<evidence type="ECO:0000256" key="1">
    <source>
        <dbReference type="ARBA" id="ARBA00023015"/>
    </source>
</evidence>
<evidence type="ECO:0000313" key="6">
    <source>
        <dbReference type="Proteomes" id="UP001156836"/>
    </source>
</evidence>
<dbReference type="PANTHER" id="PTHR47504">
    <property type="entry name" value="RIGHT ORIGIN-BINDING PROTEIN"/>
    <property type="match status" value="1"/>
</dbReference>
<evidence type="ECO:0000259" key="4">
    <source>
        <dbReference type="PROSITE" id="PS01124"/>
    </source>
</evidence>
<dbReference type="PROSITE" id="PS01124">
    <property type="entry name" value="HTH_ARAC_FAMILY_2"/>
    <property type="match status" value="1"/>
</dbReference>
<dbReference type="SUPFAM" id="SSF46689">
    <property type="entry name" value="Homeodomain-like"/>
    <property type="match status" value="2"/>
</dbReference>
<feature type="domain" description="HTH araC/xylS-type" evidence="4">
    <location>
        <begin position="11"/>
        <end position="110"/>
    </location>
</feature>
<evidence type="ECO:0000256" key="2">
    <source>
        <dbReference type="ARBA" id="ARBA00023125"/>
    </source>
</evidence>
<dbReference type="Proteomes" id="UP001156836">
    <property type="component" value="Unassembled WGS sequence"/>
</dbReference>
<dbReference type="EMBL" id="BSOZ01000055">
    <property type="protein sequence ID" value="GLS05619.1"/>
    <property type="molecule type" value="Genomic_DNA"/>
</dbReference>
<dbReference type="InterPro" id="IPR020449">
    <property type="entry name" value="Tscrpt_reg_AraC-type_HTH"/>
</dbReference>
<proteinExistence type="predicted"/>
<dbReference type="InterPro" id="IPR009057">
    <property type="entry name" value="Homeodomain-like_sf"/>
</dbReference>
<gene>
    <name evidence="5" type="ORF">GCM10007860_27760</name>
</gene>
<evidence type="ECO:0000256" key="3">
    <source>
        <dbReference type="ARBA" id="ARBA00023163"/>
    </source>
</evidence>
<dbReference type="Pfam" id="PF12833">
    <property type="entry name" value="HTH_18"/>
    <property type="match status" value="1"/>
</dbReference>
<dbReference type="InterPro" id="IPR018062">
    <property type="entry name" value="HTH_AraC-typ_CS"/>
</dbReference>
<dbReference type="SUPFAM" id="SSF55136">
    <property type="entry name" value="Probable bacterial effector-binding domain"/>
    <property type="match status" value="1"/>
</dbReference>
<dbReference type="RefSeq" id="WP_083930568.1">
    <property type="nucleotide sequence ID" value="NZ_BSOZ01000055.1"/>
</dbReference>
<dbReference type="Gene3D" id="1.10.10.60">
    <property type="entry name" value="Homeodomain-like"/>
    <property type="match status" value="2"/>
</dbReference>
<dbReference type="SMART" id="SM00342">
    <property type="entry name" value="HTH_ARAC"/>
    <property type="match status" value="1"/>
</dbReference>
<accession>A0ABQ6C0V8</accession>
<sequence>MFNSHRAVRIESTVDIINQRYCEDLTLEELALRACYSRWHFLRAFEEETHETPFDFLRKRRLYAASYRLLSDTLLSMADLSSQTGFQCASSFSKGFRRQFGMTPSEWRAEGWRDWAAQQPLQAQQYTCHDTPPNTQQEYDADRVYQIDPRYLQIEIVPEQPVAYKRYRGVWGEALRNTIQNALRIAPLPHPCFFGVRPDLLHLRGPAESCYDVCVPIRPGTQPPGIVSLGRVLGGLYAVFRPQLGESALSWRSLLHSWPSQGRFVFDPRRSMVDRYTQHGDILHCDAQYLPIMLRPT</sequence>